<dbReference type="CDD" id="cd01948">
    <property type="entry name" value="EAL"/>
    <property type="match status" value="1"/>
</dbReference>
<dbReference type="GO" id="GO:0071111">
    <property type="term" value="F:cyclic-guanylate-specific phosphodiesterase activity"/>
    <property type="evidence" value="ECO:0007669"/>
    <property type="project" value="InterPro"/>
</dbReference>
<reference evidence="5 6" key="1">
    <citation type="journal article" date="2021" name="Microbiol. Resour. Announc.">
        <title>Draft Genome Sequence of Coralloluteibacterium stylophorae LMG 29479T.</title>
        <authorList>
            <person name="Karlyshev A.V."/>
            <person name="Kudryashova E.B."/>
            <person name="Ariskina E.V."/>
            <person name="Conroy A.P."/>
            <person name="Abidueva E.Y."/>
        </authorList>
    </citation>
    <scope>NUCLEOTIDE SEQUENCE [LARGE SCALE GENOMIC DNA]</scope>
    <source>
        <strain evidence="5 6">LMG 29479</strain>
    </source>
</reference>
<keyword evidence="1" id="KW-0472">Membrane</keyword>
<dbReference type="Gene3D" id="3.30.70.270">
    <property type="match status" value="1"/>
</dbReference>
<keyword evidence="6" id="KW-1185">Reference proteome</keyword>
<dbReference type="InterPro" id="IPR000160">
    <property type="entry name" value="GGDEF_dom"/>
</dbReference>
<dbReference type="SMART" id="SM00304">
    <property type="entry name" value="HAMP"/>
    <property type="match status" value="1"/>
</dbReference>
<protein>
    <submittedName>
        <fullName evidence="5">EAL domain-containing protein</fullName>
    </submittedName>
</protein>
<comment type="caution">
    <text evidence="5">The sequence shown here is derived from an EMBL/GenBank/DDBJ whole genome shotgun (WGS) entry which is preliminary data.</text>
</comment>
<dbReference type="InterPro" id="IPR029787">
    <property type="entry name" value="Nucleotide_cyclase"/>
</dbReference>
<evidence type="ECO:0000313" key="5">
    <source>
        <dbReference type="EMBL" id="MBS7457605.1"/>
    </source>
</evidence>
<dbReference type="GO" id="GO:0007165">
    <property type="term" value="P:signal transduction"/>
    <property type="evidence" value="ECO:0007669"/>
    <property type="project" value="InterPro"/>
</dbReference>
<dbReference type="NCBIfam" id="TIGR00254">
    <property type="entry name" value="GGDEF"/>
    <property type="match status" value="1"/>
</dbReference>
<dbReference type="Proteomes" id="UP000675747">
    <property type="component" value="Unassembled WGS sequence"/>
</dbReference>
<feature type="domain" description="HAMP" evidence="3">
    <location>
        <begin position="293"/>
        <end position="345"/>
    </location>
</feature>
<dbReference type="InterPro" id="IPR043128">
    <property type="entry name" value="Rev_trsase/Diguanyl_cyclase"/>
</dbReference>
<dbReference type="InterPro" id="IPR035919">
    <property type="entry name" value="EAL_sf"/>
</dbReference>
<gene>
    <name evidence="5" type="ORF">KB893_010715</name>
</gene>
<dbReference type="SUPFAM" id="SSF141868">
    <property type="entry name" value="EAL domain-like"/>
    <property type="match status" value="1"/>
</dbReference>
<evidence type="ECO:0000259" key="3">
    <source>
        <dbReference type="PROSITE" id="PS50885"/>
    </source>
</evidence>
<dbReference type="Pfam" id="PF14827">
    <property type="entry name" value="dCache_3"/>
    <property type="match status" value="1"/>
</dbReference>
<accession>A0AAP2G0B1</accession>
<dbReference type="PROSITE" id="PS50883">
    <property type="entry name" value="EAL"/>
    <property type="match status" value="1"/>
</dbReference>
<dbReference type="PANTHER" id="PTHR33121:SF71">
    <property type="entry name" value="OXYGEN SENSOR PROTEIN DOSP"/>
    <property type="match status" value="1"/>
</dbReference>
<dbReference type="SUPFAM" id="SSF158472">
    <property type="entry name" value="HAMP domain-like"/>
    <property type="match status" value="1"/>
</dbReference>
<dbReference type="RefSeq" id="WP_213173693.1">
    <property type="nucleotide sequence ID" value="NZ_JAGQFT020000006.1"/>
</dbReference>
<dbReference type="EMBL" id="JAGQFT020000006">
    <property type="protein sequence ID" value="MBS7457605.1"/>
    <property type="molecule type" value="Genomic_DNA"/>
</dbReference>
<organism evidence="5 6">
    <name type="scientific">Coralloluteibacterium stylophorae</name>
    <dbReference type="NCBI Taxonomy" id="1776034"/>
    <lineage>
        <taxon>Bacteria</taxon>
        <taxon>Pseudomonadati</taxon>
        <taxon>Pseudomonadota</taxon>
        <taxon>Gammaproteobacteria</taxon>
        <taxon>Lysobacterales</taxon>
        <taxon>Lysobacteraceae</taxon>
        <taxon>Coralloluteibacterium</taxon>
    </lineage>
</organism>
<feature type="transmembrane region" description="Helical" evidence="1">
    <location>
        <begin position="269"/>
        <end position="291"/>
    </location>
</feature>
<dbReference type="PANTHER" id="PTHR33121">
    <property type="entry name" value="CYCLIC DI-GMP PHOSPHODIESTERASE PDEF"/>
    <property type="match status" value="1"/>
</dbReference>
<feature type="domain" description="EAL" evidence="2">
    <location>
        <begin position="521"/>
        <end position="774"/>
    </location>
</feature>
<evidence type="ECO:0000313" key="6">
    <source>
        <dbReference type="Proteomes" id="UP000675747"/>
    </source>
</evidence>
<dbReference type="SUPFAM" id="SSF55073">
    <property type="entry name" value="Nucleotide cyclase"/>
    <property type="match status" value="1"/>
</dbReference>
<dbReference type="InterPro" id="IPR003660">
    <property type="entry name" value="HAMP_dom"/>
</dbReference>
<dbReference type="GO" id="GO:0016020">
    <property type="term" value="C:membrane"/>
    <property type="evidence" value="ECO:0007669"/>
    <property type="project" value="InterPro"/>
</dbReference>
<dbReference type="Pfam" id="PF00672">
    <property type="entry name" value="HAMP"/>
    <property type="match status" value="1"/>
</dbReference>
<dbReference type="CDD" id="cd06225">
    <property type="entry name" value="HAMP"/>
    <property type="match status" value="1"/>
</dbReference>
<sequence>MIGAERHAALARALPRLSFHGKLLALLAGLVVAAQLATFGVVRFAVDRSVDLQLGRQLEVGERVWLQIDAARADQLLGFVQVLADDYGFRQAVASGDAATIDSALANQAQRIDADMAWLLAPDGSLRAGLDVTGADALETVLRPLVERARQDGVATGVVRIGSRPFQVALVPVLAPAHIAWAVVGVDFGSAYVREFQAITGLDASILVADANAPPRLHASSLGSEADGRGPETTQDGVVRALGADETGPGVQVVLRASHSDALAPYRSLALTILLLSAVAAAIALVVAGAIGRNVTRPISRLAGAARRIEGGDYSRSVEVRGGDEVAALAGSFNRMQAAIAQREARILHQAQHDGLTGLANRVRARAELERLIAEARAGEGGCAVLVLNLDRFKEINDAFGHAFGDGVLVEVARRLGDALMPGDLVARLDGDEFLALLADCDGAAAMARAQRLLDALDTPLELPESEVAVTASAGLAVYPEHAQEPSSLMRRADIAMHEAKRDRSGLEVYIAGRDEQHLRRLGLIAALRDAIARDELTVNFQPKVDIPSGRVRHAEVLVRWTSGTYGWVGPDEFIPLAEQSGLIHALTRHVLDAALATLRGWCDRGLDLAVAVNLSAVDLVDASLPVWIASRLAHHGLGAERLILEVTETSVMRDVDAAVALLHRLRGAGIRLAIDDFGTGQSSLAQLKRLPVDELKIDKSFVMRLGEAGDDAIIVRSTIEIGHNMGLKVVAEGVETPAGLEALRAMRCDMAQGYLFSRPLPAAAFEQWCRAFAATETTT</sequence>
<keyword evidence="1" id="KW-0812">Transmembrane</keyword>
<dbReference type="Gene3D" id="3.20.20.450">
    <property type="entry name" value="EAL domain"/>
    <property type="match status" value="1"/>
</dbReference>
<dbReference type="Gene3D" id="6.10.340.10">
    <property type="match status" value="1"/>
</dbReference>
<dbReference type="AlphaFoldDB" id="A0AAP2G0B1"/>
<evidence type="ECO:0000259" key="2">
    <source>
        <dbReference type="PROSITE" id="PS50883"/>
    </source>
</evidence>
<evidence type="ECO:0000259" key="4">
    <source>
        <dbReference type="PROSITE" id="PS50887"/>
    </source>
</evidence>
<keyword evidence="1" id="KW-1133">Transmembrane helix</keyword>
<dbReference type="SMART" id="SM00052">
    <property type="entry name" value="EAL"/>
    <property type="match status" value="1"/>
</dbReference>
<name>A0AAP2G0B1_9GAMM</name>
<proteinExistence type="predicted"/>
<dbReference type="Pfam" id="PF00563">
    <property type="entry name" value="EAL"/>
    <property type="match status" value="1"/>
</dbReference>
<evidence type="ECO:0000256" key="1">
    <source>
        <dbReference type="SAM" id="Phobius"/>
    </source>
</evidence>
<dbReference type="SMART" id="SM00267">
    <property type="entry name" value="GGDEF"/>
    <property type="match status" value="1"/>
</dbReference>
<dbReference type="PROSITE" id="PS50885">
    <property type="entry name" value="HAMP"/>
    <property type="match status" value="1"/>
</dbReference>
<dbReference type="CDD" id="cd01949">
    <property type="entry name" value="GGDEF"/>
    <property type="match status" value="1"/>
</dbReference>
<dbReference type="InterPro" id="IPR029150">
    <property type="entry name" value="dCache_3"/>
</dbReference>
<feature type="domain" description="GGDEF" evidence="4">
    <location>
        <begin position="381"/>
        <end position="515"/>
    </location>
</feature>
<dbReference type="InterPro" id="IPR001633">
    <property type="entry name" value="EAL_dom"/>
</dbReference>
<feature type="transmembrane region" description="Helical" evidence="1">
    <location>
        <begin position="23"/>
        <end position="46"/>
    </location>
</feature>
<dbReference type="InterPro" id="IPR050706">
    <property type="entry name" value="Cyclic-di-GMP_PDE-like"/>
</dbReference>
<dbReference type="PROSITE" id="PS50887">
    <property type="entry name" value="GGDEF"/>
    <property type="match status" value="1"/>
</dbReference>
<dbReference type="Pfam" id="PF00990">
    <property type="entry name" value="GGDEF"/>
    <property type="match status" value="1"/>
</dbReference>